<organism evidence="1 2">
    <name type="scientific">Riccia sorocarpa</name>
    <dbReference type="NCBI Taxonomy" id="122646"/>
    <lineage>
        <taxon>Eukaryota</taxon>
        <taxon>Viridiplantae</taxon>
        <taxon>Streptophyta</taxon>
        <taxon>Embryophyta</taxon>
        <taxon>Marchantiophyta</taxon>
        <taxon>Marchantiopsida</taxon>
        <taxon>Marchantiidae</taxon>
        <taxon>Marchantiales</taxon>
        <taxon>Ricciaceae</taxon>
        <taxon>Riccia</taxon>
    </lineage>
</organism>
<protein>
    <recommendedName>
        <fullName evidence="3">Reverse transcriptase domain-containing protein</fullName>
    </recommendedName>
</protein>
<gene>
    <name evidence="1" type="ORF">R1sor_026991</name>
</gene>
<name>A0ABD3GD01_9MARC</name>
<dbReference type="PANTHER" id="PTHR33116:SF86">
    <property type="entry name" value="REVERSE TRANSCRIPTASE DOMAIN-CONTAINING PROTEIN"/>
    <property type="match status" value="1"/>
</dbReference>
<dbReference type="PANTHER" id="PTHR33116">
    <property type="entry name" value="REVERSE TRANSCRIPTASE ZINC-BINDING DOMAIN-CONTAINING PROTEIN-RELATED-RELATED"/>
    <property type="match status" value="1"/>
</dbReference>
<comment type="caution">
    <text evidence="1">The sequence shown here is derived from an EMBL/GenBank/DDBJ whole genome shotgun (WGS) entry which is preliminary data.</text>
</comment>
<dbReference type="AlphaFoldDB" id="A0ABD3GD01"/>
<evidence type="ECO:0000313" key="1">
    <source>
        <dbReference type="EMBL" id="KAL3677043.1"/>
    </source>
</evidence>
<evidence type="ECO:0000313" key="2">
    <source>
        <dbReference type="Proteomes" id="UP001633002"/>
    </source>
</evidence>
<evidence type="ECO:0008006" key="3">
    <source>
        <dbReference type="Google" id="ProtNLM"/>
    </source>
</evidence>
<reference evidence="1 2" key="1">
    <citation type="submission" date="2024-09" db="EMBL/GenBank/DDBJ databases">
        <title>Chromosome-scale assembly of Riccia sorocarpa.</title>
        <authorList>
            <person name="Paukszto L."/>
        </authorList>
    </citation>
    <scope>NUCLEOTIDE SEQUENCE [LARGE SCALE GENOMIC DNA]</scope>
    <source>
        <strain evidence="1">LP-2024</strain>
        <tissue evidence="1">Aerial parts of the thallus</tissue>
    </source>
</reference>
<dbReference type="Proteomes" id="UP001633002">
    <property type="component" value="Unassembled WGS sequence"/>
</dbReference>
<sequence>MRALREEEAQGNIQGLNIGDGKSLLHQLFADDTRICIMAEEVQFDKLKEVIRDFEVASGASLNLQKSIVMQMRPDPPQMWMEDSGCEVAGPGKKFVYLGVSTSTPIDEKTIADEIVQKMLKKLKHWSNRLLSWPSKTILLRHVLAATPLYQLLSIGLSKDGLEALERLCRNFLWGWNEEGNPKTSLIAWERIAQTKHNGGLGWTRFKEMSDALNVRLVGRILEGEDVEWIHLALSFILRTLRRGSYQRECRQWTTREGLLLLPLTKIAGSPTLTRILSSWFRARRQLEWTGPSKDLDGRMTMLQVKMMYQLAETNTLRLVKPGKELGVLRKASICTLEEAMEISRRIGWKAHLRNCCIFPKEDTLLSCTVHDESMQIYVKKPFSVSVCLSK</sequence>
<keyword evidence="2" id="KW-1185">Reference proteome</keyword>
<proteinExistence type="predicted"/>
<dbReference type="EMBL" id="JBJQOH010000008">
    <property type="protein sequence ID" value="KAL3677043.1"/>
    <property type="molecule type" value="Genomic_DNA"/>
</dbReference>
<accession>A0ABD3GD01</accession>